<dbReference type="OrthoDB" id="1722863at2759"/>
<feature type="chain" id="PRO_5012840275" evidence="3">
    <location>
        <begin position="22"/>
        <end position="275"/>
    </location>
</feature>
<feature type="domain" description="CCHC-type" evidence="4">
    <location>
        <begin position="255"/>
        <end position="270"/>
    </location>
</feature>
<dbReference type="InterPro" id="IPR036875">
    <property type="entry name" value="Znf_CCHC_sf"/>
</dbReference>
<dbReference type="GO" id="GO:0003676">
    <property type="term" value="F:nucleic acid binding"/>
    <property type="evidence" value="ECO:0007669"/>
    <property type="project" value="InterPro"/>
</dbReference>
<feature type="signal peptide" evidence="3">
    <location>
        <begin position="1"/>
        <end position="21"/>
    </location>
</feature>
<keyword evidence="1" id="KW-0479">Metal-binding</keyword>
<keyword evidence="3" id="KW-0732">Signal</keyword>
<evidence type="ECO:0000259" key="4">
    <source>
        <dbReference type="PROSITE" id="PS50158"/>
    </source>
</evidence>
<evidence type="ECO:0000256" key="2">
    <source>
        <dbReference type="SAM" id="MobiDB-lite"/>
    </source>
</evidence>
<dbReference type="GO" id="GO:0008270">
    <property type="term" value="F:zinc ion binding"/>
    <property type="evidence" value="ECO:0007669"/>
    <property type="project" value="UniProtKB-KW"/>
</dbReference>
<evidence type="ECO:0000313" key="5">
    <source>
        <dbReference type="EMBL" id="GAV85324.1"/>
    </source>
</evidence>
<proteinExistence type="predicted"/>
<comment type="caution">
    <text evidence="5">The sequence shown here is derived from an EMBL/GenBank/DDBJ whole genome shotgun (WGS) entry which is preliminary data.</text>
</comment>
<dbReference type="FunCoup" id="A0A1Q3CYN6">
    <property type="interactions" value="11"/>
</dbReference>
<keyword evidence="1" id="KW-0862">Zinc</keyword>
<keyword evidence="1" id="KW-0863">Zinc-finger</keyword>
<gene>
    <name evidence="5" type="ORF">CFOL_v3_28762</name>
</gene>
<protein>
    <submittedName>
        <fullName evidence="5">UBN2 domain-containing protein</fullName>
    </submittedName>
</protein>
<dbReference type="PROSITE" id="PS50158">
    <property type="entry name" value="ZF_CCHC"/>
    <property type="match status" value="1"/>
</dbReference>
<dbReference type="SUPFAM" id="SSF57756">
    <property type="entry name" value="Retrovirus zinc finger-like domains"/>
    <property type="match status" value="1"/>
</dbReference>
<feature type="compositionally biased region" description="Basic residues" evidence="2">
    <location>
        <begin position="229"/>
        <end position="242"/>
    </location>
</feature>
<organism evidence="5 6">
    <name type="scientific">Cephalotus follicularis</name>
    <name type="common">Albany pitcher plant</name>
    <dbReference type="NCBI Taxonomy" id="3775"/>
    <lineage>
        <taxon>Eukaryota</taxon>
        <taxon>Viridiplantae</taxon>
        <taxon>Streptophyta</taxon>
        <taxon>Embryophyta</taxon>
        <taxon>Tracheophyta</taxon>
        <taxon>Spermatophyta</taxon>
        <taxon>Magnoliopsida</taxon>
        <taxon>eudicotyledons</taxon>
        <taxon>Gunneridae</taxon>
        <taxon>Pentapetalae</taxon>
        <taxon>rosids</taxon>
        <taxon>fabids</taxon>
        <taxon>Oxalidales</taxon>
        <taxon>Cephalotaceae</taxon>
        <taxon>Cephalotus</taxon>
    </lineage>
</organism>
<dbReference type="InterPro" id="IPR001878">
    <property type="entry name" value="Znf_CCHC"/>
</dbReference>
<dbReference type="EMBL" id="BDDD01003537">
    <property type="protein sequence ID" value="GAV85324.1"/>
    <property type="molecule type" value="Genomic_DNA"/>
</dbReference>
<dbReference type="Pfam" id="PF14223">
    <property type="entry name" value="Retrotran_gag_2"/>
    <property type="match status" value="1"/>
</dbReference>
<evidence type="ECO:0000256" key="1">
    <source>
        <dbReference type="PROSITE-ProRule" id="PRU00047"/>
    </source>
</evidence>
<dbReference type="AlphaFoldDB" id="A0A1Q3CYN6"/>
<keyword evidence="6" id="KW-1185">Reference proteome</keyword>
<accession>A0A1Q3CYN6</accession>
<dbReference type="InParanoid" id="A0A1Q3CYN6"/>
<sequence>MFTIFFNLSVLNSTFIANCMSSIEVLNGSNYKKWRQDLDIVLGILDLDLALREEMPELPGVDSSHEVKAKYDKWERANRMCLMVMRRTMSEAIRGGVPESENASQFFESVKEKFVESEKAETGTLMTSLTNMHYNGNGNVREHIMKMIDVVSKMKSLDVVISDSFLVHLALNYVPLQFGQLKVTYNASREKWGLNELISICAQEEERLRREKVEKVNFVYHGNGNKGPNHSKKPGKPNKRNSHPGGPEPAKFKERKCFFCKKKGHIKKECHKYKA</sequence>
<reference evidence="6" key="1">
    <citation type="submission" date="2016-04" db="EMBL/GenBank/DDBJ databases">
        <title>Cephalotus genome sequencing.</title>
        <authorList>
            <person name="Fukushima K."/>
            <person name="Hasebe M."/>
            <person name="Fang X."/>
        </authorList>
    </citation>
    <scope>NUCLEOTIDE SEQUENCE [LARGE SCALE GENOMIC DNA]</scope>
    <source>
        <strain evidence="6">cv. St1</strain>
    </source>
</reference>
<evidence type="ECO:0000313" key="6">
    <source>
        <dbReference type="Proteomes" id="UP000187406"/>
    </source>
</evidence>
<name>A0A1Q3CYN6_CEPFO</name>
<dbReference type="PANTHER" id="PTHR35317:SF42">
    <property type="entry name" value="RETROTRANSPOSON GAG DOMAIN-CONTAINING PROTEIN"/>
    <property type="match status" value="1"/>
</dbReference>
<dbReference type="Proteomes" id="UP000187406">
    <property type="component" value="Unassembled WGS sequence"/>
</dbReference>
<feature type="region of interest" description="Disordered" evidence="2">
    <location>
        <begin position="219"/>
        <end position="251"/>
    </location>
</feature>
<dbReference type="PANTHER" id="PTHR35317">
    <property type="entry name" value="OS04G0629600 PROTEIN"/>
    <property type="match status" value="1"/>
</dbReference>
<evidence type="ECO:0000256" key="3">
    <source>
        <dbReference type="SAM" id="SignalP"/>
    </source>
</evidence>